<dbReference type="Proteomes" id="UP001250181">
    <property type="component" value="Unassembled WGS sequence"/>
</dbReference>
<protein>
    <recommendedName>
        <fullName evidence="4">SH3b domain-containing protein</fullName>
    </recommendedName>
</protein>
<dbReference type="EMBL" id="JAWCTQ010000001">
    <property type="protein sequence ID" value="MDT9680740.1"/>
    <property type="molecule type" value="Genomic_DNA"/>
</dbReference>
<organism evidence="2 3">
    <name type="scientific">Streptomyces tamarix</name>
    <dbReference type="NCBI Taxonomy" id="3078565"/>
    <lineage>
        <taxon>Bacteria</taxon>
        <taxon>Bacillati</taxon>
        <taxon>Actinomycetota</taxon>
        <taxon>Actinomycetes</taxon>
        <taxon>Kitasatosporales</taxon>
        <taxon>Streptomycetaceae</taxon>
        <taxon>Streptomyces</taxon>
    </lineage>
</organism>
<reference evidence="2 3" key="1">
    <citation type="submission" date="2023-09" db="EMBL/GenBank/DDBJ databases">
        <title>Streptomyces sp. nov.: A antagonism against Alternaria gaisen Producing Streptochlin, Isolated from Tamarix root soil.</title>
        <authorList>
            <person name="Chen Y."/>
        </authorList>
    </citation>
    <scope>NUCLEOTIDE SEQUENCE [LARGE SCALE GENOMIC DNA]</scope>
    <source>
        <strain evidence="2 3">TRM76323</strain>
    </source>
</reference>
<gene>
    <name evidence="2" type="ORF">RND61_01350</name>
</gene>
<comment type="caution">
    <text evidence="2">The sequence shown here is derived from an EMBL/GenBank/DDBJ whole genome shotgun (WGS) entry which is preliminary data.</text>
</comment>
<keyword evidence="3" id="KW-1185">Reference proteome</keyword>
<evidence type="ECO:0000313" key="3">
    <source>
        <dbReference type="Proteomes" id="UP001250181"/>
    </source>
</evidence>
<feature type="chain" id="PRO_5045646859" description="SH3b domain-containing protein" evidence="1">
    <location>
        <begin position="31"/>
        <end position="125"/>
    </location>
</feature>
<feature type="signal peptide" evidence="1">
    <location>
        <begin position="1"/>
        <end position="30"/>
    </location>
</feature>
<proteinExistence type="predicted"/>
<sequence length="125" mass="12744">MVRRSAGLAAVGLTLGAALSPLATAGGAHAAAQGVNTTVQAGSNIRAAATTNSRHLGTTRSVSTAAIQCHTRGQYVKVGAYGTEVWYFGNVFDDTPGSPHGYIGVWVWGGNVNVGADPHPDVPRC</sequence>
<dbReference type="RefSeq" id="WP_315875730.1">
    <property type="nucleotide sequence ID" value="NZ_JAWCTQ010000001.1"/>
</dbReference>
<evidence type="ECO:0000313" key="2">
    <source>
        <dbReference type="EMBL" id="MDT9680740.1"/>
    </source>
</evidence>
<keyword evidence="1" id="KW-0732">Signal</keyword>
<accession>A0ABU3QD93</accession>
<evidence type="ECO:0008006" key="4">
    <source>
        <dbReference type="Google" id="ProtNLM"/>
    </source>
</evidence>
<name>A0ABU3QD93_9ACTN</name>
<evidence type="ECO:0000256" key="1">
    <source>
        <dbReference type="SAM" id="SignalP"/>
    </source>
</evidence>